<dbReference type="SMART" id="SM00156">
    <property type="entry name" value="PP2Ac"/>
    <property type="match status" value="1"/>
</dbReference>
<dbReference type="PANTHER" id="PTHR45668:SF5">
    <property type="entry name" value="SERINE_THREONINE-PROTEIN PHOSPHATASE 5"/>
    <property type="match status" value="1"/>
</dbReference>
<evidence type="ECO:0000313" key="7">
    <source>
        <dbReference type="EMBL" id="OHS98443.1"/>
    </source>
</evidence>
<dbReference type="InterPro" id="IPR051134">
    <property type="entry name" value="PPP_phosphatase"/>
</dbReference>
<comment type="similarity">
    <text evidence="2">Belongs to the PPP phosphatase family. PP-5 (PP-T) subfamily.</text>
</comment>
<dbReference type="OrthoDB" id="445564at2759"/>
<dbReference type="InterPro" id="IPR011990">
    <property type="entry name" value="TPR-like_helical_dom_sf"/>
</dbReference>
<evidence type="ECO:0000256" key="3">
    <source>
        <dbReference type="ARBA" id="ARBA00022723"/>
    </source>
</evidence>
<dbReference type="InterPro" id="IPR004843">
    <property type="entry name" value="Calcineurin-like_PHP"/>
</dbReference>
<keyword evidence="3" id="KW-0479">Metal-binding</keyword>
<keyword evidence="5" id="KW-0472">Membrane</keyword>
<dbReference type="RefSeq" id="XP_068351580.1">
    <property type="nucleotide sequence ID" value="XM_068510089.1"/>
</dbReference>
<dbReference type="InterPro" id="IPR019734">
    <property type="entry name" value="TPR_rpt"/>
</dbReference>
<evidence type="ECO:0000256" key="4">
    <source>
        <dbReference type="ARBA" id="ARBA00023211"/>
    </source>
</evidence>
<keyword evidence="5" id="KW-1133">Transmembrane helix</keyword>
<dbReference type="AlphaFoldDB" id="A0A1J4JLK0"/>
<dbReference type="PANTHER" id="PTHR45668">
    <property type="entry name" value="SERINE/THREONINE-PROTEIN PHOSPHATASE 5-RELATED"/>
    <property type="match status" value="1"/>
</dbReference>
<accession>A0A1J4JLK0</accession>
<dbReference type="SUPFAM" id="SSF56300">
    <property type="entry name" value="Metallo-dependent phosphatases"/>
    <property type="match status" value="1"/>
</dbReference>
<dbReference type="SUPFAM" id="SSF48452">
    <property type="entry name" value="TPR-like"/>
    <property type="match status" value="1"/>
</dbReference>
<organism evidence="7 8">
    <name type="scientific">Tritrichomonas foetus</name>
    <dbReference type="NCBI Taxonomy" id="1144522"/>
    <lineage>
        <taxon>Eukaryota</taxon>
        <taxon>Metamonada</taxon>
        <taxon>Parabasalia</taxon>
        <taxon>Tritrichomonadida</taxon>
        <taxon>Tritrichomonadidae</taxon>
        <taxon>Tritrichomonas</taxon>
    </lineage>
</organism>
<comment type="caution">
    <text evidence="7">The sequence shown here is derived from an EMBL/GenBank/DDBJ whole genome shotgun (WGS) entry which is preliminary data.</text>
</comment>
<feature type="transmembrane region" description="Helical" evidence="5">
    <location>
        <begin position="285"/>
        <end position="307"/>
    </location>
</feature>
<dbReference type="VEuPathDB" id="TrichDB:TRFO_35154"/>
<proteinExistence type="inferred from homology"/>
<evidence type="ECO:0000313" key="8">
    <source>
        <dbReference type="Proteomes" id="UP000179807"/>
    </source>
</evidence>
<sequence length="320" mass="36606">MSDLVTQHRTEGNGYFREKKYFDACRCYEAAIAACPESDNKQLSVIYTNLSASQLQIEKLNEAITSSSKAIELDNTNVKAFYRNGQALAGCLDFKGAYDAYLAAAKLQPNEKFWRNCMDGAKKQLYKHRLREAMSSDDLNADSKVELIEPTTEPIEIPEFTIEYARNLMVEMQNDKRPHPAVVRAMIGKMKELNKQMQNIVNVSHPGTMRVVGDTHGQYQDFINIFKQYGEPSPENPYLFNGDYVDRGSMGTEIVLALLAWKLAIPDGIYMNRGNQYVFEKTKKAIFLMFPLNSIFHSINFFFRSFFVQIMITSNSRILK</sequence>
<evidence type="ECO:0000259" key="6">
    <source>
        <dbReference type="SMART" id="SM00156"/>
    </source>
</evidence>
<name>A0A1J4JLK0_9EUKA</name>
<protein>
    <recommendedName>
        <fullName evidence="6">Serine/threonine specific protein phosphatases domain-containing protein</fullName>
    </recommendedName>
</protein>
<gene>
    <name evidence="7" type="ORF">TRFO_35154</name>
</gene>
<keyword evidence="5" id="KW-0812">Transmembrane</keyword>
<dbReference type="InterPro" id="IPR006186">
    <property type="entry name" value="Ser/Thr-sp_prot-phosphatase"/>
</dbReference>
<dbReference type="InterPro" id="IPR029052">
    <property type="entry name" value="Metallo-depent_PP-like"/>
</dbReference>
<evidence type="ECO:0000256" key="2">
    <source>
        <dbReference type="ARBA" id="ARBA00008786"/>
    </source>
</evidence>
<dbReference type="Gene3D" id="1.25.40.10">
    <property type="entry name" value="Tetratricopeptide repeat domain"/>
    <property type="match status" value="1"/>
</dbReference>
<dbReference type="GO" id="GO:0046872">
    <property type="term" value="F:metal ion binding"/>
    <property type="evidence" value="ECO:0007669"/>
    <property type="project" value="UniProtKB-KW"/>
</dbReference>
<evidence type="ECO:0000256" key="5">
    <source>
        <dbReference type="SAM" id="Phobius"/>
    </source>
</evidence>
<dbReference type="Pfam" id="PF00149">
    <property type="entry name" value="Metallophos"/>
    <property type="match status" value="1"/>
</dbReference>
<evidence type="ECO:0000256" key="1">
    <source>
        <dbReference type="ARBA" id="ARBA00001936"/>
    </source>
</evidence>
<comment type="cofactor">
    <cofactor evidence="1">
        <name>Mn(2+)</name>
        <dbReference type="ChEBI" id="CHEBI:29035"/>
    </cofactor>
</comment>
<keyword evidence="4" id="KW-0464">Manganese</keyword>
<dbReference type="Proteomes" id="UP000179807">
    <property type="component" value="Unassembled WGS sequence"/>
</dbReference>
<feature type="domain" description="Serine/threonine specific protein phosphatases" evidence="6">
    <location>
        <begin position="178"/>
        <end position="316"/>
    </location>
</feature>
<dbReference type="GO" id="GO:0016787">
    <property type="term" value="F:hydrolase activity"/>
    <property type="evidence" value="ECO:0007669"/>
    <property type="project" value="InterPro"/>
</dbReference>
<reference evidence="7" key="1">
    <citation type="submission" date="2016-10" db="EMBL/GenBank/DDBJ databases">
        <authorList>
            <person name="Benchimol M."/>
            <person name="Almeida L.G."/>
            <person name="Vasconcelos A.T."/>
            <person name="Perreira-Neves A."/>
            <person name="Rosa I.A."/>
            <person name="Tasca T."/>
            <person name="Bogo M.R."/>
            <person name="de Souza W."/>
        </authorList>
    </citation>
    <scope>NUCLEOTIDE SEQUENCE [LARGE SCALE GENOMIC DNA]</scope>
    <source>
        <strain evidence="7">K</strain>
    </source>
</reference>
<keyword evidence="8" id="KW-1185">Reference proteome</keyword>
<dbReference type="Gene3D" id="3.60.21.10">
    <property type="match status" value="1"/>
</dbReference>
<dbReference type="PRINTS" id="PR00114">
    <property type="entry name" value="STPHPHTASE"/>
</dbReference>
<dbReference type="EMBL" id="MLAK01001055">
    <property type="protein sequence ID" value="OHS98443.1"/>
    <property type="molecule type" value="Genomic_DNA"/>
</dbReference>
<dbReference type="SMART" id="SM00028">
    <property type="entry name" value="TPR"/>
    <property type="match status" value="3"/>
</dbReference>
<dbReference type="GeneID" id="94844793"/>